<keyword evidence="3" id="KW-1185">Reference proteome</keyword>
<evidence type="ECO:0000313" key="2">
    <source>
        <dbReference type="EMBL" id="KAG2392246.1"/>
    </source>
</evidence>
<name>A0AA88H3B8_NAELO</name>
<dbReference type="Proteomes" id="UP000816034">
    <property type="component" value="Unassembled WGS sequence"/>
</dbReference>
<accession>A0AA88H3B8</accession>
<feature type="region of interest" description="Disordered" evidence="1">
    <location>
        <begin position="282"/>
        <end position="313"/>
    </location>
</feature>
<feature type="compositionally biased region" description="Low complexity" evidence="1">
    <location>
        <begin position="141"/>
        <end position="164"/>
    </location>
</feature>
<dbReference type="AlphaFoldDB" id="A0AA88H3B8"/>
<dbReference type="EMBL" id="PYSW02000005">
    <property type="protein sequence ID" value="KAG2392246.1"/>
    <property type="molecule type" value="Genomic_DNA"/>
</dbReference>
<evidence type="ECO:0000256" key="1">
    <source>
        <dbReference type="SAM" id="MobiDB-lite"/>
    </source>
</evidence>
<dbReference type="RefSeq" id="XP_044554140.1">
    <property type="nucleotide sequence ID" value="XM_044688272.1"/>
</dbReference>
<protein>
    <submittedName>
        <fullName evidence="2">Uncharacterized protein</fullName>
    </submittedName>
</protein>
<organism evidence="2 3">
    <name type="scientific">Naegleria lovaniensis</name>
    <name type="common">Amoeba</name>
    <dbReference type="NCBI Taxonomy" id="51637"/>
    <lineage>
        <taxon>Eukaryota</taxon>
        <taxon>Discoba</taxon>
        <taxon>Heterolobosea</taxon>
        <taxon>Tetramitia</taxon>
        <taxon>Eutetramitia</taxon>
        <taxon>Vahlkampfiidae</taxon>
        <taxon>Naegleria</taxon>
    </lineage>
</organism>
<feature type="region of interest" description="Disordered" evidence="1">
    <location>
        <begin position="1"/>
        <end position="25"/>
    </location>
</feature>
<reference evidence="2 3" key="1">
    <citation type="journal article" date="2018" name="BMC Genomics">
        <title>The genome of Naegleria lovaniensis, the basis for a comparative approach to unravel pathogenicity factors of the human pathogenic amoeba N. fowleri.</title>
        <authorList>
            <person name="Liechti N."/>
            <person name="Schurch N."/>
            <person name="Bruggmann R."/>
            <person name="Wittwer M."/>
        </authorList>
    </citation>
    <scope>NUCLEOTIDE SEQUENCE [LARGE SCALE GENOMIC DNA]</scope>
    <source>
        <strain evidence="2 3">ATCC 30569</strain>
    </source>
</reference>
<gene>
    <name evidence="2" type="ORF">C9374_012498</name>
</gene>
<comment type="caution">
    <text evidence="2">The sequence shown here is derived from an EMBL/GenBank/DDBJ whole genome shotgun (WGS) entry which is preliminary data.</text>
</comment>
<feature type="compositionally biased region" description="Low complexity" evidence="1">
    <location>
        <begin position="51"/>
        <end position="61"/>
    </location>
</feature>
<evidence type="ECO:0000313" key="3">
    <source>
        <dbReference type="Proteomes" id="UP000816034"/>
    </source>
</evidence>
<feature type="region of interest" description="Disordered" evidence="1">
    <location>
        <begin position="48"/>
        <end position="70"/>
    </location>
</feature>
<feature type="compositionally biased region" description="Low complexity" evidence="1">
    <location>
        <begin position="171"/>
        <end position="186"/>
    </location>
</feature>
<sequence length="313" mass="33140">MPKELSSTPFSSAPTTSSVALCTSTNSSSNIKPLGAFEFRPYQLSHPTPYSKKNVSNNNNKSSDDVRNVTVVGSGMKATHSEMMMMRMHSASATVPTTHVATTMNTTPLSASPKSIDTNNAAASTVLLSKPSSPPDAAVVNSKPSSPPTNNNNSTTTESSLTNTDRVVNSPTPTTTTTTTTTTNTTGYAPSPLSTKHKQHHARILKRSCTSSPKLSNGTTSTYFASSPSASSSKYPLGFNDGVFNNLSSSLTTTFTTGLYGMQQDENRPLCNNNSLFMTMEKKPLPPTTTTDTSAAMKSPQPKLPFGTLSLMN</sequence>
<feature type="compositionally biased region" description="Low complexity" evidence="1">
    <location>
        <begin position="1"/>
        <end position="18"/>
    </location>
</feature>
<proteinExistence type="predicted"/>
<dbReference type="GeneID" id="68104952"/>
<feature type="region of interest" description="Disordered" evidence="1">
    <location>
        <begin position="127"/>
        <end position="197"/>
    </location>
</feature>